<dbReference type="GO" id="GO:0009298">
    <property type="term" value="P:GDP-mannose biosynthetic process"/>
    <property type="evidence" value="ECO:0007669"/>
    <property type="project" value="UniProtKB-UniPathway"/>
</dbReference>
<dbReference type="PIRSF" id="PIRSF001480">
    <property type="entry name" value="Mannose-6-phosphate_isomerase"/>
    <property type="match status" value="1"/>
</dbReference>
<dbReference type="Gene3D" id="1.10.441.10">
    <property type="entry name" value="Phosphomannose Isomerase, domain 2"/>
    <property type="match status" value="1"/>
</dbReference>
<evidence type="ECO:0000256" key="7">
    <source>
        <dbReference type="ARBA" id="ARBA00023235"/>
    </source>
</evidence>
<feature type="binding site" evidence="9">
    <location>
        <position position="117"/>
    </location>
    <ligand>
        <name>Zn(2+)</name>
        <dbReference type="ChEBI" id="CHEBI:29105"/>
    </ligand>
</feature>
<evidence type="ECO:0000256" key="6">
    <source>
        <dbReference type="ARBA" id="ARBA00022833"/>
    </source>
</evidence>
<accession>A0A2I0WTC2</accession>
<dbReference type="EC" id="5.3.1.8" evidence="4"/>
<keyword evidence="5 9" id="KW-0479">Metal-binding</keyword>
<comment type="cofactor">
    <cofactor evidence="9">
        <name>Zn(2+)</name>
        <dbReference type="ChEBI" id="CHEBI:29105"/>
    </cofactor>
    <text evidence="9">Binds 1 zinc ion per subunit.</text>
</comment>
<dbReference type="OrthoDB" id="6605218at2759"/>
<comment type="pathway">
    <text evidence="2">Nucleotide-sugar biosynthesis; GDP-alpha-D-mannose biosynthesis; alpha-D-mannose 1-phosphate from D-fructose 6-phosphate: step 1/2.</text>
</comment>
<dbReference type="EMBL" id="KZ502442">
    <property type="protein sequence ID" value="PKU78907.1"/>
    <property type="molecule type" value="Genomic_DNA"/>
</dbReference>
<feature type="binding site" evidence="9">
    <location>
        <position position="119"/>
    </location>
    <ligand>
        <name>Zn(2+)</name>
        <dbReference type="ChEBI" id="CHEBI:29105"/>
    </ligand>
</feature>
<dbReference type="GO" id="GO:0005975">
    <property type="term" value="P:carbohydrate metabolic process"/>
    <property type="evidence" value="ECO:0007669"/>
    <property type="project" value="InterPro"/>
</dbReference>
<dbReference type="PANTHER" id="PTHR10309:SF0">
    <property type="entry name" value="MANNOSE-6-PHOSPHATE ISOMERASE"/>
    <property type="match status" value="1"/>
</dbReference>
<evidence type="ECO:0000313" key="13">
    <source>
        <dbReference type="Proteomes" id="UP000233837"/>
    </source>
</evidence>
<dbReference type="UniPathway" id="UPA00126">
    <property type="reaction ID" value="UER00423"/>
</dbReference>
<keyword evidence="6 9" id="KW-0862">Zinc</keyword>
<dbReference type="STRING" id="906689.A0A2I0WTC2"/>
<dbReference type="GO" id="GO:0005829">
    <property type="term" value="C:cytosol"/>
    <property type="evidence" value="ECO:0007669"/>
    <property type="project" value="TreeGrafter"/>
</dbReference>
<feature type="binding site" evidence="9">
    <location>
        <position position="144"/>
    </location>
    <ligand>
        <name>Zn(2+)</name>
        <dbReference type="ChEBI" id="CHEBI:29105"/>
    </ligand>
</feature>
<organism evidence="12 13">
    <name type="scientific">Dendrobium catenatum</name>
    <dbReference type="NCBI Taxonomy" id="906689"/>
    <lineage>
        <taxon>Eukaryota</taxon>
        <taxon>Viridiplantae</taxon>
        <taxon>Streptophyta</taxon>
        <taxon>Embryophyta</taxon>
        <taxon>Tracheophyta</taxon>
        <taxon>Spermatophyta</taxon>
        <taxon>Magnoliopsida</taxon>
        <taxon>Liliopsida</taxon>
        <taxon>Asparagales</taxon>
        <taxon>Orchidaceae</taxon>
        <taxon>Epidendroideae</taxon>
        <taxon>Malaxideae</taxon>
        <taxon>Dendrobiinae</taxon>
        <taxon>Dendrobium</taxon>
    </lineage>
</organism>
<evidence type="ECO:0000256" key="4">
    <source>
        <dbReference type="ARBA" id="ARBA00011956"/>
    </source>
</evidence>
<dbReference type="PRINTS" id="PR00714">
    <property type="entry name" value="MAN6PISMRASE"/>
</dbReference>
<comment type="catalytic activity">
    <reaction evidence="1">
        <text>D-mannose 6-phosphate = D-fructose 6-phosphate</text>
        <dbReference type="Rhea" id="RHEA:12356"/>
        <dbReference type="ChEBI" id="CHEBI:58735"/>
        <dbReference type="ChEBI" id="CHEBI:61527"/>
        <dbReference type="EC" id="5.3.1.8"/>
    </reaction>
</comment>
<dbReference type="PANTHER" id="PTHR10309">
    <property type="entry name" value="MANNOSE-6-PHOSPHATE ISOMERASE"/>
    <property type="match status" value="1"/>
</dbReference>
<dbReference type="PROSITE" id="PS00965">
    <property type="entry name" value="PMI_I_1"/>
    <property type="match status" value="1"/>
</dbReference>
<feature type="domain" description="Phosphomannose isomerase type I catalytic" evidence="10">
    <location>
        <begin position="13"/>
        <end position="158"/>
    </location>
</feature>
<evidence type="ECO:0000256" key="8">
    <source>
        <dbReference type="PIRSR" id="PIRSR001480-1"/>
    </source>
</evidence>
<dbReference type="CDD" id="cd07011">
    <property type="entry name" value="cupin_PMI_type_I_N"/>
    <property type="match status" value="1"/>
</dbReference>
<proteinExistence type="inferred from homology"/>
<dbReference type="GO" id="GO:0033591">
    <property type="term" value="P:response to L-ascorbic acid"/>
    <property type="evidence" value="ECO:0007669"/>
    <property type="project" value="UniProtKB-ARBA"/>
</dbReference>
<dbReference type="InterPro" id="IPR014710">
    <property type="entry name" value="RmlC-like_jellyroll"/>
</dbReference>
<dbReference type="NCBIfam" id="TIGR00218">
    <property type="entry name" value="manA"/>
    <property type="match status" value="1"/>
</dbReference>
<evidence type="ECO:0000259" key="10">
    <source>
        <dbReference type="Pfam" id="PF20511"/>
    </source>
</evidence>
<keyword evidence="13" id="KW-1185">Reference proteome</keyword>
<evidence type="ECO:0000256" key="3">
    <source>
        <dbReference type="ARBA" id="ARBA00010772"/>
    </source>
</evidence>
<evidence type="ECO:0000256" key="2">
    <source>
        <dbReference type="ARBA" id="ARBA00004666"/>
    </source>
</evidence>
<dbReference type="GO" id="GO:0008270">
    <property type="term" value="F:zinc ion binding"/>
    <property type="evidence" value="ECO:0007669"/>
    <property type="project" value="InterPro"/>
</dbReference>
<dbReference type="GO" id="GO:0046686">
    <property type="term" value="P:response to cadmium ion"/>
    <property type="evidence" value="ECO:0007669"/>
    <property type="project" value="UniProtKB-ARBA"/>
</dbReference>
<dbReference type="FunFam" id="2.60.120.10:FF:000044">
    <property type="entry name" value="Mannose-6-phosphate isomerase"/>
    <property type="match status" value="1"/>
</dbReference>
<dbReference type="AlphaFoldDB" id="A0A2I0WTC2"/>
<dbReference type="PROSITE" id="PS00966">
    <property type="entry name" value="PMI_I_2"/>
    <property type="match status" value="1"/>
</dbReference>
<dbReference type="GO" id="GO:0004476">
    <property type="term" value="F:mannose-6-phosphate isomerase activity"/>
    <property type="evidence" value="ECO:0007669"/>
    <property type="project" value="UniProtKB-EC"/>
</dbReference>
<dbReference type="InterPro" id="IPR046457">
    <property type="entry name" value="PMI_typeI_cat"/>
</dbReference>
<comment type="similarity">
    <text evidence="3">Belongs to the mannose-6-phosphate isomerase type 1 family.</text>
</comment>
<dbReference type="InterPro" id="IPR016305">
    <property type="entry name" value="Mannose-6-P_Isomerase"/>
</dbReference>
<protein>
    <recommendedName>
        <fullName evidence="4">mannose-6-phosphate isomerase</fullName>
        <ecNumber evidence="4">5.3.1.8</ecNumber>
    </recommendedName>
</protein>
<reference evidence="12 13" key="1">
    <citation type="journal article" date="2016" name="Sci. Rep.">
        <title>The Dendrobium catenatum Lindl. genome sequence provides insights into polysaccharide synthase, floral development and adaptive evolution.</title>
        <authorList>
            <person name="Zhang G.Q."/>
            <person name="Xu Q."/>
            <person name="Bian C."/>
            <person name="Tsai W.C."/>
            <person name="Yeh C.M."/>
            <person name="Liu K.W."/>
            <person name="Yoshida K."/>
            <person name="Zhang L.S."/>
            <person name="Chang S.B."/>
            <person name="Chen F."/>
            <person name="Shi Y."/>
            <person name="Su Y.Y."/>
            <person name="Zhang Y.Q."/>
            <person name="Chen L.J."/>
            <person name="Yin Y."/>
            <person name="Lin M."/>
            <person name="Huang H."/>
            <person name="Deng H."/>
            <person name="Wang Z.W."/>
            <person name="Zhu S.L."/>
            <person name="Zhao X."/>
            <person name="Deng C."/>
            <person name="Niu S.C."/>
            <person name="Huang J."/>
            <person name="Wang M."/>
            <person name="Liu G.H."/>
            <person name="Yang H.J."/>
            <person name="Xiao X.J."/>
            <person name="Hsiao Y.Y."/>
            <person name="Wu W.L."/>
            <person name="Chen Y.Y."/>
            <person name="Mitsuda N."/>
            <person name="Ohme-Takagi M."/>
            <person name="Luo Y.B."/>
            <person name="Van de Peer Y."/>
            <person name="Liu Z.J."/>
        </authorList>
    </citation>
    <scope>NUCLEOTIDE SEQUENCE [LARGE SCALE GENOMIC DNA]</scope>
    <source>
        <tissue evidence="12">The whole plant</tissue>
    </source>
</reference>
<feature type="active site" evidence="8">
    <location>
        <position position="301"/>
    </location>
</feature>
<gene>
    <name evidence="12" type="primary">PMI2</name>
    <name evidence="12" type="ORF">MA16_Dca000251</name>
</gene>
<dbReference type="Pfam" id="PF20512">
    <property type="entry name" value="PMI_typeI_hel"/>
    <property type="match status" value="1"/>
</dbReference>
<dbReference type="Gene3D" id="2.60.120.10">
    <property type="entry name" value="Jelly Rolls"/>
    <property type="match status" value="2"/>
</dbReference>
<reference evidence="12 13" key="2">
    <citation type="journal article" date="2017" name="Nature">
        <title>The Apostasia genome and the evolution of orchids.</title>
        <authorList>
            <person name="Zhang G.Q."/>
            <person name="Liu K.W."/>
            <person name="Li Z."/>
            <person name="Lohaus R."/>
            <person name="Hsiao Y.Y."/>
            <person name="Niu S.C."/>
            <person name="Wang J.Y."/>
            <person name="Lin Y.C."/>
            <person name="Xu Q."/>
            <person name="Chen L.J."/>
            <person name="Yoshida K."/>
            <person name="Fujiwara S."/>
            <person name="Wang Z.W."/>
            <person name="Zhang Y.Q."/>
            <person name="Mitsuda N."/>
            <person name="Wang M."/>
            <person name="Liu G.H."/>
            <person name="Pecoraro L."/>
            <person name="Huang H.X."/>
            <person name="Xiao X.J."/>
            <person name="Lin M."/>
            <person name="Wu X.Y."/>
            <person name="Wu W.L."/>
            <person name="Chen Y.Y."/>
            <person name="Chang S.B."/>
            <person name="Sakamoto S."/>
            <person name="Ohme-Takagi M."/>
            <person name="Yagi M."/>
            <person name="Zeng S.J."/>
            <person name="Shen C.Y."/>
            <person name="Yeh C.M."/>
            <person name="Luo Y.B."/>
            <person name="Tsai W.C."/>
            <person name="Van de Peer Y."/>
            <person name="Liu Z.J."/>
        </authorList>
    </citation>
    <scope>NUCLEOTIDE SEQUENCE [LARGE SCALE GENOMIC DNA]</scope>
    <source>
        <tissue evidence="12">The whole plant</tissue>
    </source>
</reference>
<keyword evidence="7 12" id="KW-0413">Isomerase</keyword>
<dbReference type="InterPro" id="IPR018050">
    <property type="entry name" value="Pmannose_isomerase-type1_CS"/>
</dbReference>
<evidence type="ECO:0000256" key="9">
    <source>
        <dbReference type="PIRSR" id="PIRSR001480-2"/>
    </source>
</evidence>
<evidence type="ECO:0000256" key="1">
    <source>
        <dbReference type="ARBA" id="ARBA00000757"/>
    </source>
</evidence>
<feature type="binding site" evidence="9">
    <location>
        <position position="282"/>
    </location>
    <ligand>
        <name>Zn(2+)</name>
        <dbReference type="ChEBI" id="CHEBI:29105"/>
    </ligand>
</feature>
<dbReference type="InterPro" id="IPR011051">
    <property type="entry name" value="RmlC_Cupin_sf"/>
</dbReference>
<dbReference type="Pfam" id="PF20511">
    <property type="entry name" value="PMI_typeI_cat"/>
    <property type="match status" value="1"/>
</dbReference>
<dbReference type="InterPro" id="IPR001250">
    <property type="entry name" value="Man6P_Isoase-1"/>
</dbReference>
<feature type="domain" description="Phosphomannose isomerase type I helical insertion" evidence="11">
    <location>
        <begin position="177"/>
        <end position="262"/>
    </location>
</feature>
<evidence type="ECO:0000313" key="12">
    <source>
        <dbReference type="EMBL" id="PKU78907.1"/>
    </source>
</evidence>
<evidence type="ECO:0000259" key="11">
    <source>
        <dbReference type="Pfam" id="PF20512"/>
    </source>
</evidence>
<dbReference type="SUPFAM" id="SSF51182">
    <property type="entry name" value="RmlC-like cupins"/>
    <property type="match status" value="1"/>
</dbReference>
<dbReference type="Proteomes" id="UP000233837">
    <property type="component" value="Unassembled WGS sequence"/>
</dbReference>
<dbReference type="InterPro" id="IPR046458">
    <property type="entry name" value="PMI_typeI_hel"/>
</dbReference>
<dbReference type="FunFam" id="1.10.441.10:FF:000001">
    <property type="entry name" value="Mannose-6-phosphate isomerase"/>
    <property type="match status" value="1"/>
</dbReference>
<sequence length="429" mass="47500">MEADAAVEVKRPFRLRCSVQNYDWGMIGEESTVGRLFARNSEQMIEAGKPYAELWMGTHESGPSFVDLGLAEGERLALKSLVEENPSLLGEKVVKRWGKDLPFLFKVLSVAKALSIQAHPDKELAKLLHKTQPKIYKDANHKPEMAIALSEFKALCGFVSLKELKDVLTHVPEILELVGTENASKVMNIQELDGNEVVKDSLQSIFTTLMTASKEVISEALNELSCRLGMDKKVRVLTEKEELVLVLEKQYPGDVGIISAFFFNYVKLNPGEALYIDANEPHAYVSGECIECMATSDNVVRAGLTPKYRDVQTLCSMLTYKQGLPEILRGDSVNSYIKRYAPPFDEFEVDFCLIPPGEFIVLAEISGPSIWLIISGDGVLGMGNGATTEDVSEGNVFFVPAQCEISFSAGATRSLQLYRAGVNSRFFFN</sequence>
<name>A0A2I0WTC2_9ASPA</name>
<dbReference type="GO" id="GO:0010043">
    <property type="term" value="P:response to zinc ion"/>
    <property type="evidence" value="ECO:0007669"/>
    <property type="project" value="UniProtKB-ARBA"/>
</dbReference>
<evidence type="ECO:0000256" key="5">
    <source>
        <dbReference type="ARBA" id="ARBA00022723"/>
    </source>
</evidence>